<dbReference type="EMBL" id="LXMD01000028">
    <property type="protein sequence ID" value="OCG72821.1"/>
    <property type="molecule type" value="Genomic_DNA"/>
</dbReference>
<dbReference type="RefSeq" id="WP_067027496.1">
    <property type="nucleotide sequence ID" value="NZ_CP038256.1"/>
</dbReference>
<dbReference type="Pfam" id="PF01047">
    <property type="entry name" value="MarR"/>
    <property type="match status" value="1"/>
</dbReference>
<dbReference type="Gene3D" id="1.10.10.10">
    <property type="entry name" value="Winged helix-like DNA-binding domain superfamily/Winged helix DNA-binding domain"/>
    <property type="match status" value="1"/>
</dbReference>
<comment type="caution">
    <text evidence="1">The sequence shown here is derived from an EMBL/GenBank/DDBJ whole genome shotgun (WGS) entry which is preliminary data.</text>
</comment>
<dbReference type="Proteomes" id="UP000093355">
    <property type="component" value="Unassembled WGS sequence"/>
</dbReference>
<dbReference type="InterPro" id="IPR036390">
    <property type="entry name" value="WH_DNA-bd_sf"/>
</dbReference>
<name>A0A1B9N892_9MICO</name>
<dbReference type="PANTHER" id="PTHR38465">
    <property type="entry name" value="HTH-TYPE TRANSCRIPTIONAL REGULATOR MJ1563-RELATED"/>
    <property type="match status" value="1"/>
</dbReference>
<dbReference type="OrthoDB" id="67158at2"/>
<proteinExistence type="predicted"/>
<dbReference type="PANTHER" id="PTHR38465:SF1">
    <property type="entry name" value="HTH-TYPE TRANSCRIPTIONAL REGULATOR MJ1563-RELATED"/>
    <property type="match status" value="1"/>
</dbReference>
<dbReference type="GO" id="GO:0003700">
    <property type="term" value="F:DNA-binding transcription factor activity"/>
    <property type="evidence" value="ECO:0007669"/>
    <property type="project" value="InterPro"/>
</dbReference>
<dbReference type="AlphaFoldDB" id="A0A1B9N892"/>
<evidence type="ECO:0000313" key="2">
    <source>
        <dbReference type="Proteomes" id="UP000093355"/>
    </source>
</evidence>
<dbReference type="STRING" id="904291.A7J15_09940"/>
<accession>A0A1B9N892</accession>
<keyword evidence="2" id="KW-1185">Reference proteome</keyword>
<dbReference type="InterPro" id="IPR000835">
    <property type="entry name" value="HTH_MarR-typ"/>
</dbReference>
<reference evidence="1 2" key="1">
    <citation type="submission" date="2016-05" db="EMBL/GenBank/DDBJ databases">
        <authorList>
            <person name="Lavstsen T."/>
            <person name="Jespersen J.S."/>
        </authorList>
    </citation>
    <scope>NUCLEOTIDE SEQUENCE [LARGE SCALE GENOMIC DNA]</scope>
    <source>
        <strain evidence="1 2">YLB-01</strain>
    </source>
</reference>
<dbReference type="SUPFAM" id="SSF46785">
    <property type="entry name" value="Winged helix' DNA-binding domain"/>
    <property type="match status" value="1"/>
</dbReference>
<dbReference type="InterPro" id="IPR052362">
    <property type="entry name" value="HTH-GbsR_regulator"/>
</dbReference>
<organism evidence="1 2">
    <name type="scientific">Microbacterium sediminis</name>
    <dbReference type="NCBI Taxonomy" id="904291"/>
    <lineage>
        <taxon>Bacteria</taxon>
        <taxon>Bacillati</taxon>
        <taxon>Actinomycetota</taxon>
        <taxon>Actinomycetes</taxon>
        <taxon>Micrococcales</taxon>
        <taxon>Microbacteriaceae</taxon>
        <taxon>Microbacterium</taxon>
    </lineage>
</organism>
<sequence>MSAETSHPPLDPEAQAWIEKFATAWEAQQGKRMDGRVLALLMITQEPHLAASDIARLLTASTGAVSTSTRALAEVGFITRVTLPGDRRHYFRTEDDVWGAFLQGERNYLRRMLDVMDGGLALAAGTHPRTRARLENGRRYMLWLGDYHRKMVEDWRAYRDSAFAEEEDG</sequence>
<dbReference type="InterPro" id="IPR036388">
    <property type="entry name" value="WH-like_DNA-bd_sf"/>
</dbReference>
<gene>
    <name evidence="1" type="ORF">A7J15_09940</name>
</gene>
<protein>
    <submittedName>
        <fullName evidence="1">Uncharacterized protein</fullName>
    </submittedName>
</protein>
<evidence type="ECO:0000313" key="1">
    <source>
        <dbReference type="EMBL" id="OCG72821.1"/>
    </source>
</evidence>